<comment type="caution">
    <text evidence="2">The sequence shown here is derived from an EMBL/GenBank/DDBJ whole genome shotgun (WGS) entry which is preliminary data.</text>
</comment>
<gene>
    <name evidence="2" type="ORF">O181_010174</name>
</gene>
<evidence type="ECO:0000256" key="1">
    <source>
        <dbReference type="SAM" id="MobiDB-lite"/>
    </source>
</evidence>
<accession>A0A9Q3BQI9</accession>
<evidence type="ECO:0000313" key="3">
    <source>
        <dbReference type="Proteomes" id="UP000765509"/>
    </source>
</evidence>
<dbReference type="EMBL" id="AVOT02002463">
    <property type="protein sequence ID" value="MBW0470459.1"/>
    <property type="molecule type" value="Genomic_DNA"/>
</dbReference>
<dbReference type="AlphaFoldDB" id="A0A9Q3BQI9"/>
<sequence>MVGSFSNIEESWYSCLPSQWKSIHPVFHISLLEPVKTSTIPNWHQEPPPPIIIEEEEEGLKIFFHDAIPPESLFEILLNSLNRLLPWFGAQDFTIQGGGTVTTMCNHPCNGCCGNYSLTPFYGQLGHTTFHWPLTSPNLMHGLKQYPALIGLFGQLSISPTLRPIPLVLGLGVLSAFQGPLASLATTKLLGLTPLIMGLLAMGPLGPFLPKSNEAKRGQVVPKPQVGPPEPILAPNLTSPRNGQSGPRTQIGHF</sequence>
<feature type="region of interest" description="Disordered" evidence="1">
    <location>
        <begin position="213"/>
        <end position="254"/>
    </location>
</feature>
<reference evidence="2" key="1">
    <citation type="submission" date="2021-03" db="EMBL/GenBank/DDBJ databases">
        <title>Draft genome sequence of rust myrtle Austropuccinia psidii MF-1, a brazilian biotype.</title>
        <authorList>
            <person name="Quecine M.C."/>
            <person name="Pachon D.M.R."/>
            <person name="Bonatelli M.L."/>
            <person name="Correr F.H."/>
            <person name="Franceschini L.M."/>
            <person name="Leite T.F."/>
            <person name="Margarido G.R.A."/>
            <person name="Almeida C.A."/>
            <person name="Ferrarezi J.A."/>
            <person name="Labate C.A."/>
        </authorList>
    </citation>
    <scope>NUCLEOTIDE SEQUENCE</scope>
    <source>
        <strain evidence="2">MF-1</strain>
    </source>
</reference>
<dbReference type="Proteomes" id="UP000765509">
    <property type="component" value="Unassembled WGS sequence"/>
</dbReference>
<evidence type="ECO:0000313" key="2">
    <source>
        <dbReference type="EMBL" id="MBW0470459.1"/>
    </source>
</evidence>
<feature type="compositionally biased region" description="Polar residues" evidence="1">
    <location>
        <begin position="236"/>
        <end position="248"/>
    </location>
</feature>
<protein>
    <submittedName>
        <fullName evidence="2">Uncharacterized protein</fullName>
    </submittedName>
</protein>
<proteinExistence type="predicted"/>
<name>A0A9Q3BQI9_9BASI</name>
<keyword evidence="3" id="KW-1185">Reference proteome</keyword>
<organism evidence="2 3">
    <name type="scientific">Austropuccinia psidii MF-1</name>
    <dbReference type="NCBI Taxonomy" id="1389203"/>
    <lineage>
        <taxon>Eukaryota</taxon>
        <taxon>Fungi</taxon>
        <taxon>Dikarya</taxon>
        <taxon>Basidiomycota</taxon>
        <taxon>Pucciniomycotina</taxon>
        <taxon>Pucciniomycetes</taxon>
        <taxon>Pucciniales</taxon>
        <taxon>Sphaerophragmiaceae</taxon>
        <taxon>Austropuccinia</taxon>
    </lineage>
</organism>